<proteinExistence type="predicted"/>
<comment type="caution">
    <text evidence="2">The sequence shown here is derived from an EMBL/GenBank/DDBJ whole genome shotgun (WGS) entry which is preliminary data.</text>
</comment>
<dbReference type="EMBL" id="VCQV01000006">
    <property type="protein sequence ID" value="TWP37359.1"/>
    <property type="molecule type" value="Genomic_DNA"/>
</dbReference>
<evidence type="ECO:0000256" key="1">
    <source>
        <dbReference type="SAM" id="MobiDB-lite"/>
    </source>
</evidence>
<dbReference type="SUPFAM" id="SSF46785">
    <property type="entry name" value="Winged helix' DNA-binding domain"/>
    <property type="match status" value="1"/>
</dbReference>
<dbReference type="Proteomes" id="UP000320244">
    <property type="component" value="Unassembled WGS sequence"/>
</dbReference>
<evidence type="ECO:0000313" key="2">
    <source>
        <dbReference type="EMBL" id="TWP37359.1"/>
    </source>
</evidence>
<dbReference type="InterPro" id="IPR011991">
    <property type="entry name" value="ArsR-like_HTH"/>
</dbReference>
<dbReference type="Gene3D" id="1.10.10.10">
    <property type="entry name" value="Winged helix-like DNA-binding domain superfamily/Winged helix DNA-binding domain"/>
    <property type="match status" value="1"/>
</dbReference>
<feature type="region of interest" description="Disordered" evidence="1">
    <location>
        <begin position="186"/>
        <end position="216"/>
    </location>
</feature>
<evidence type="ECO:0000313" key="3">
    <source>
        <dbReference type="Proteomes" id="UP000320244"/>
    </source>
</evidence>
<reference evidence="2 3" key="2">
    <citation type="submission" date="2019-08" db="EMBL/GenBank/DDBJ databases">
        <title>Jejuicoccus antrihumi gen. nov., sp. nov., a new member of the family Dermacoccaceae isolated from a cave.</title>
        <authorList>
            <person name="Schumann P."/>
            <person name="Kim I.S."/>
        </authorList>
    </citation>
    <scope>NUCLEOTIDE SEQUENCE [LARGE SCALE GENOMIC DNA]</scope>
    <source>
        <strain evidence="2 3">C5-26</strain>
    </source>
</reference>
<dbReference type="Pfam" id="PF12840">
    <property type="entry name" value="HTH_20"/>
    <property type="match status" value="1"/>
</dbReference>
<sequence>MPRRPADERHADSRPTTAADETTALIDDLVALHHPTRRMLYDALLVHGPMPVGQIAELTGLAVGSVSHHLKPLHRTGFIEPAPDLARDTRESWWRHVPRRLSWSSDDYEPGTAAHQVTETAEQLNTSYNHRARRQWQADRQHLPQPWRTLGLASDSLVMATPEQFRGLGARLEDLLKTWRQECLEDEKAHPDADRRPVRFVGTAFPSGPVRPGPRS</sequence>
<dbReference type="OrthoDB" id="7945987at2"/>
<protein>
    <submittedName>
        <fullName evidence="2">Helix-turn-helix transcriptional regulator</fullName>
    </submittedName>
</protein>
<dbReference type="AlphaFoldDB" id="A0A563E4Z4"/>
<dbReference type="CDD" id="cd00090">
    <property type="entry name" value="HTH_ARSR"/>
    <property type="match status" value="1"/>
</dbReference>
<feature type="compositionally biased region" description="Basic and acidic residues" evidence="1">
    <location>
        <begin position="186"/>
        <end position="197"/>
    </location>
</feature>
<reference evidence="2 3" key="1">
    <citation type="submission" date="2019-05" db="EMBL/GenBank/DDBJ databases">
        <authorList>
            <person name="Lee S.D."/>
        </authorList>
    </citation>
    <scope>NUCLEOTIDE SEQUENCE [LARGE SCALE GENOMIC DNA]</scope>
    <source>
        <strain evidence="2 3">C5-26</strain>
    </source>
</reference>
<dbReference type="InterPro" id="IPR036388">
    <property type="entry name" value="WH-like_DNA-bd_sf"/>
</dbReference>
<dbReference type="RefSeq" id="WP_146315882.1">
    <property type="nucleotide sequence ID" value="NZ_VCQV01000006.1"/>
</dbReference>
<name>A0A563E4Z4_9MICO</name>
<keyword evidence="3" id="KW-1185">Reference proteome</keyword>
<gene>
    <name evidence="2" type="ORF">FGL98_06315</name>
</gene>
<accession>A0A563E4Z4</accession>
<organism evidence="2 3">
    <name type="scientific">Leekyejoonella antrihumi</name>
    <dbReference type="NCBI Taxonomy" id="1660198"/>
    <lineage>
        <taxon>Bacteria</taxon>
        <taxon>Bacillati</taxon>
        <taxon>Actinomycetota</taxon>
        <taxon>Actinomycetes</taxon>
        <taxon>Micrococcales</taxon>
        <taxon>Dermacoccaceae</taxon>
        <taxon>Leekyejoonella</taxon>
    </lineage>
</organism>
<dbReference type="InterPro" id="IPR036390">
    <property type="entry name" value="WH_DNA-bd_sf"/>
</dbReference>